<keyword evidence="2" id="KW-1185">Reference proteome</keyword>
<accession>A0ABS6RW74</accession>
<evidence type="ECO:0000313" key="1">
    <source>
        <dbReference type="EMBL" id="MBV6340841.1"/>
    </source>
</evidence>
<sequence length="104" mass="11974">MTEEFQDLKKTDYHTRVNPPGNPSQIFLFSCCKNSCCKKSCDDIHSTFQKRKKGAAPPPFRTPCKGASPLDPIMLNLLPSHYHHRNIYRNNIFDKAGKFFLDNN</sequence>
<organism evidence="1 2">
    <name type="scientific">Candidatus Magnetobacterium casense</name>
    <dbReference type="NCBI Taxonomy" id="1455061"/>
    <lineage>
        <taxon>Bacteria</taxon>
        <taxon>Pseudomonadati</taxon>
        <taxon>Nitrospirota</taxon>
        <taxon>Thermodesulfovibrionia</taxon>
        <taxon>Thermodesulfovibrionales</taxon>
        <taxon>Candidatus Magnetobacteriaceae</taxon>
        <taxon>Candidatus Magnetobacterium</taxon>
    </lineage>
</organism>
<reference evidence="1 2" key="1">
    <citation type="journal article" date="2020" name="J Geophys Res Biogeosci">
        <title>Magnetotaxis as an Adaptation to Enable Bacterial Shuttling of Microbial Sulfur and Sulfur Cycling Across Aquatic Oxic#Anoxic Interfaces.</title>
        <authorList>
            <person name="Li J."/>
            <person name="Liu P."/>
            <person name="Wang J."/>
            <person name="Roberts A.P."/>
            <person name="Pan Y."/>
        </authorList>
    </citation>
    <scope>NUCLEOTIDE SEQUENCE [LARGE SCALE GENOMIC DNA]</scope>
    <source>
        <strain evidence="1 2">MYR-1_YQ</strain>
    </source>
</reference>
<dbReference type="EMBL" id="JABXWD010000051">
    <property type="protein sequence ID" value="MBV6340841.1"/>
    <property type="molecule type" value="Genomic_DNA"/>
</dbReference>
<name>A0ABS6RW74_9BACT</name>
<dbReference type="Proteomes" id="UP001196980">
    <property type="component" value="Unassembled WGS sequence"/>
</dbReference>
<comment type="caution">
    <text evidence="1">The sequence shown here is derived from an EMBL/GenBank/DDBJ whole genome shotgun (WGS) entry which is preliminary data.</text>
</comment>
<gene>
    <name evidence="1" type="ORF">HWQ67_04525</name>
</gene>
<protein>
    <submittedName>
        <fullName evidence="1">Uncharacterized protein</fullName>
    </submittedName>
</protein>
<proteinExistence type="predicted"/>
<evidence type="ECO:0000313" key="2">
    <source>
        <dbReference type="Proteomes" id="UP001196980"/>
    </source>
</evidence>
<dbReference type="RefSeq" id="WP_218251459.1">
    <property type="nucleotide sequence ID" value="NZ_JABXWD010000051.1"/>
</dbReference>